<gene>
    <name evidence="1" type="ORF">EO081_09585</name>
</gene>
<dbReference type="Proteomes" id="UP000292347">
    <property type="component" value="Unassembled WGS sequence"/>
</dbReference>
<evidence type="ECO:0000313" key="2">
    <source>
        <dbReference type="Proteomes" id="UP000292347"/>
    </source>
</evidence>
<dbReference type="OrthoDB" id="9892938at2"/>
<reference evidence="1 2" key="1">
    <citation type="submission" date="2019-01" db="EMBL/GenBank/DDBJ databases">
        <title>Sphingomonas mucosissima sp. nov. and Sphingomonas desiccabilis sp. nov., from biological soil crusts in the Colorado Plateau, USA.</title>
        <authorList>
            <person name="Zhu D."/>
        </authorList>
    </citation>
    <scope>NUCLEOTIDE SEQUENCE [LARGE SCALE GENOMIC DNA]</scope>
    <source>
        <strain evidence="1 2">CP1D</strain>
    </source>
</reference>
<organism evidence="1 2">
    <name type="scientific">Sphingomonas desiccabilis</name>
    <dbReference type="NCBI Taxonomy" id="429134"/>
    <lineage>
        <taxon>Bacteria</taxon>
        <taxon>Pseudomonadati</taxon>
        <taxon>Pseudomonadota</taxon>
        <taxon>Alphaproteobacteria</taxon>
        <taxon>Sphingomonadales</taxon>
        <taxon>Sphingomonadaceae</taxon>
        <taxon>Sphingomonas</taxon>
    </lineage>
</organism>
<dbReference type="RefSeq" id="WP_129341733.1">
    <property type="nucleotide sequence ID" value="NZ_JACIDD010000002.1"/>
</dbReference>
<comment type="caution">
    <text evidence="1">The sequence shown here is derived from an EMBL/GenBank/DDBJ whole genome shotgun (WGS) entry which is preliminary data.</text>
</comment>
<dbReference type="AlphaFoldDB" id="A0A4Q2ISM3"/>
<accession>A0A4Q2ISM3</accession>
<dbReference type="EMBL" id="SDPT01000002">
    <property type="protein sequence ID" value="RXZ31487.1"/>
    <property type="molecule type" value="Genomic_DNA"/>
</dbReference>
<keyword evidence="2" id="KW-1185">Reference proteome</keyword>
<protein>
    <submittedName>
        <fullName evidence="1">Uncharacterized protein</fullName>
    </submittedName>
</protein>
<proteinExistence type="predicted"/>
<name>A0A4Q2ISM3_9SPHN</name>
<evidence type="ECO:0000313" key="1">
    <source>
        <dbReference type="EMBL" id="RXZ31487.1"/>
    </source>
</evidence>
<sequence length="90" mass="9698">MTSLAAAILVLAISGTAATATPAARENQAPRAKLSEAGSFDLQRIESATATEDSRWRLGELTEPVEDEEDSMVRWGWKKVTLRVPLGGSR</sequence>